<reference evidence="2" key="1">
    <citation type="submission" date="2020-11" db="EMBL/GenBank/DDBJ databases">
        <authorList>
            <person name="Tran Van P."/>
        </authorList>
    </citation>
    <scope>NUCLEOTIDE SEQUENCE</scope>
</reference>
<sequence>MRKEGLDEDLGKLKKYLQEEGKGKHVLIDEVPITLGFQKLITAEDLSKHWEWIVDMIPSVKSITISFRPNDQSYTRDFPIQDVMPGGYQVTVLEAVKRNSRNVAELFLAIGDYSRRIFISLEKTLPLQMEQSGKGFLPVLFPIPSCFSIHPGKCKDEKVCEAVRAAHAIRIIYEKHSKSSEKIPIFVVVDHERRKNALVNIFVSDYPSITLFLYNSHNHQVWKFRKKKALNVSNIPIVVATESEIIGCHLKSVTVVIDFAQSEWQNYVRLIAATGEKKILVIEEEQLRIGKFSRIKEKMTIWDISERSFNEDLKERLEKAWQECDTNKIDYLKEEDFSSSSFPGINIDREGRDGKEEGDVDLMLGRLLSGIFGPSASGKSRRVDLLISRTTQKKPSEKARILLLHQGSTLSWIELRRRWKRKDNVDLDYASDSKITSLKDIIARVEGKMEEERKKLSSLSQRFWNAFKSKQERALIVVVEDCPLLKDLEESIERLKGMNIRLILVFKPHSENASVEAIQRTIEVLTKDPASTAIVLTSQPTNLALLEHIQKNETGRALKLEAKSLSVVSVPAAIVLGPPVQFFKCRNRHLGYICKGEAACRKSVAVASSLPHDALTKVQKHQAYILTSDKNMLTSLEILNTHPKIKVIPPENFRGCETSIVTAVDVSDDWLLEVISRSRNQLTIIDNIPNHEDLWKTMIEEHRVQTWDGPSSRDVEASRGIFLTLDEREKFLTEPTWNVTARRIGEEVLKKEKNSKRGGFLDRKTGKIKCLHLKTWETLDGVLPLPQSSSPFRDWGYAWDVH</sequence>
<evidence type="ECO:0000313" key="3">
    <source>
        <dbReference type="Proteomes" id="UP000677054"/>
    </source>
</evidence>
<organism evidence="2">
    <name type="scientific">Darwinula stevensoni</name>
    <dbReference type="NCBI Taxonomy" id="69355"/>
    <lineage>
        <taxon>Eukaryota</taxon>
        <taxon>Metazoa</taxon>
        <taxon>Ecdysozoa</taxon>
        <taxon>Arthropoda</taxon>
        <taxon>Crustacea</taxon>
        <taxon>Oligostraca</taxon>
        <taxon>Ostracoda</taxon>
        <taxon>Podocopa</taxon>
        <taxon>Podocopida</taxon>
        <taxon>Darwinulocopina</taxon>
        <taxon>Darwinuloidea</taxon>
        <taxon>Darwinulidae</taxon>
        <taxon>Darwinula</taxon>
    </lineage>
</organism>
<name>A0A7R8XHP0_9CRUS</name>
<evidence type="ECO:0000313" key="2">
    <source>
        <dbReference type="EMBL" id="CAD7246255.1"/>
    </source>
</evidence>
<feature type="coiled-coil region" evidence="1">
    <location>
        <begin position="435"/>
        <end position="462"/>
    </location>
</feature>
<dbReference type="EMBL" id="CAJPEV010001081">
    <property type="protein sequence ID" value="CAG0890594.1"/>
    <property type="molecule type" value="Genomic_DNA"/>
</dbReference>
<protein>
    <submittedName>
        <fullName evidence="2">Uncharacterized protein</fullName>
    </submittedName>
</protein>
<proteinExistence type="predicted"/>
<dbReference type="EMBL" id="LR900598">
    <property type="protein sequence ID" value="CAD7246255.1"/>
    <property type="molecule type" value="Genomic_DNA"/>
</dbReference>
<gene>
    <name evidence="2" type="ORF">DSTB1V02_LOCUS6109</name>
</gene>
<keyword evidence="1" id="KW-0175">Coiled coil</keyword>
<evidence type="ECO:0000256" key="1">
    <source>
        <dbReference type="SAM" id="Coils"/>
    </source>
</evidence>
<dbReference type="Proteomes" id="UP000677054">
    <property type="component" value="Unassembled WGS sequence"/>
</dbReference>
<keyword evidence="3" id="KW-1185">Reference proteome</keyword>
<accession>A0A7R8XHP0</accession>
<dbReference type="AlphaFoldDB" id="A0A7R8XHP0"/>